<evidence type="ECO:0000256" key="11">
    <source>
        <dbReference type="ARBA" id="ARBA00022737"/>
    </source>
</evidence>
<evidence type="ECO:0000256" key="29">
    <source>
        <dbReference type="ARBA" id="ARBA00082793"/>
    </source>
</evidence>
<dbReference type="Pfam" id="PF00005">
    <property type="entry name" value="ABC_tran"/>
    <property type="match status" value="2"/>
</dbReference>
<dbReference type="GO" id="GO:0016887">
    <property type="term" value="F:ATP hydrolysis activity"/>
    <property type="evidence" value="ECO:0007669"/>
    <property type="project" value="InterPro"/>
</dbReference>
<keyword evidence="7" id="KW-0813">Transport</keyword>
<reference evidence="33" key="1">
    <citation type="submission" date="2021-06" db="EMBL/GenBank/DDBJ databases">
        <authorList>
            <consortium name="Wellcome Sanger Institute Data Sharing"/>
        </authorList>
    </citation>
    <scope>NUCLEOTIDE SEQUENCE [LARGE SCALE GENOMIC DNA]</scope>
</reference>
<keyword evidence="14" id="KW-0067">ATP-binding</keyword>
<evidence type="ECO:0000256" key="27">
    <source>
        <dbReference type="ARBA" id="ARBA00052963"/>
    </source>
</evidence>
<dbReference type="InterPro" id="IPR011527">
    <property type="entry name" value="ABC1_TM_dom"/>
</dbReference>
<evidence type="ECO:0000256" key="19">
    <source>
        <dbReference type="ARBA" id="ARBA00023180"/>
    </source>
</evidence>
<evidence type="ECO:0000256" key="9">
    <source>
        <dbReference type="ARBA" id="ARBA00022553"/>
    </source>
</evidence>
<evidence type="ECO:0000256" key="17">
    <source>
        <dbReference type="ARBA" id="ARBA00023034"/>
    </source>
</evidence>
<keyword evidence="16 30" id="KW-1133">Transmembrane helix</keyword>
<evidence type="ECO:0000313" key="34">
    <source>
        <dbReference type="Proteomes" id="UP000694620"/>
    </source>
</evidence>
<dbReference type="InterPro" id="IPR027417">
    <property type="entry name" value="P-loop_NTPase"/>
</dbReference>
<dbReference type="CDD" id="cd18592">
    <property type="entry name" value="ABC_6TM_MRP5_8_9_D1"/>
    <property type="match status" value="1"/>
</dbReference>
<dbReference type="GO" id="GO:0005524">
    <property type="term" value="F:ATP binding"/>
    <property type="evidence" value="ECO:0007669"/>
    <property type="project" value="UniProtKB-KW"/>
</dbReference>
<feature type="transmembrane region" description="Helical" evidence="30">
    <location>
        <begin position="139"/>
        <end position="164"/>
    </location>
</feature>
<dbReference type="InterPro" id="IPR050173">
    <property type="entry name" value="ABC_transporter_C-like"/>
</dbReference>
<dbReference type="PANTHER" id="PTHR24223">
    <property type="entry name" value="ATP-BINDING CASSETTE SUB-FAMILY C"/>
    <property type="match status" value="1"/>
</dbReference>
<keyword evidence="9" id="KW-0597">Phosphoprotein</keyword>
<comment type="catalytic activity">
    <reaction evidence="25">
        <text>N-acetyl-L-aspartyl-L-glutamyl-L-glutamate(in) + ATP + H2O = N-acetyl-L-aspartyl-L-glutamyl-L-glutamate(out) + ADP + phosphate + H(+)</text>
        <dbReference type="Rhea" id="RHEA:66732"/>
        <dbReference type="ChEBI" id="CHEBI:15377"/>
        <dbReference type="ChEBI" id="CHEBI:15378"/>
        <dbReference type="ChEBI" id="CHEBI:30616"/>
        <dbReference type="ChEBI" id="CHEBI:43474"/>
        <dbReference type="ChEBI" id="CHEBI:76935"/>
        <dbReference type="ChEBI" id="CHEBI:456216"/>
    </reaction>
    <physiologicalReaction direction="left-to-right" evidence="25">
        <dbReference type="Rhea" id="RHEA:66733"/>
    </physiologicalReaction>
</comment>
<keyword evidence="19" id="KW-0325">Glycoprotein</keyword>
<dbReference type="GeneTree" id="ENSGT00940000155470"/>
<evidence type="ECO:0000256" key="10">
    <source>
        <dbReference type="ARBA" id="ARBA00022692"/>
    </source>
</evidence>
<dbReference type="CDD" id="cd18599">
    <property type="entry name" value="ABC_6TM_MRP5_8_9_D2"/>
    <property type="match status" value="1"/>
</dbReference>
<dbReference type="Pfam" id="PF00664">
    <property type="entry name" value="ABC_membrane"/>
    <property type="match status" value="2"/>
</dbReference>
<dbReference type="FunFam" id="3.40.50.300:FF:000074">
    <property type="entry name" value="Multidrug resistance-associated protein 5 isoform 1"/>
    <property type="match status" value="1"/>
</dbReference>
<evidence type="ECO:0000256" key="5">
    <source>
        <dbReference type="ARBA" id="ARBA00009726"/>
    </source>
</evidence>
<keyword evidence="11" id="KW-0677">Repeat</keyword>
<evidence type="ECO:0000256" key="3">
    <source>
        <dbReference type="ARBA" id="ARBA00004554"/>
    </source>
</evidence>
<dbReference type="GO" id="GO:0016324">
    <property type="term" value="C:apical plasma membrane"/>
    <property type="evidence" value="ECO:0007669"/>
    <property type="project" value="UniProtKB-SubCell"/>
</dbReference>
<dbReference type="GO" id="GO:0008559">
    <property type="term" value="F:ABC-type xenobiotic transporter activity"/>
    <property type="evidence" value="ECO:0007669"/>
    <property type="project" value="UniProtKB-EC"/>
</dbReference>
<feature type="domain" description="ABC transmembrane type-1" evidence="32">
    <location>
        <begin position="139"/>
        <end position="403"/>
    </location>
</feature>
<dbReference type="SUPFAM" id="SSF52540">
    <property type="entry name" value="P-loop containing nucleoside triphosphate hydrolases"/>
    <property type="match status" value="2"/>
</dbReference>
<dbReference type="PROSITE" id="PS50929">
    <property type="entry name" value="ABC_TM1F"/>
    <property type="match status" value="2"/>
</dbReference>
<evidence type="ECO:0000256" key="7">
    <source>
        <dbReference type="ARBA" id="ARBA00022448"/>
    </source>
</evidence>
<keyword evidence="34" id="KW-1185">Reference proteome</keyword>
<evidence type="ECO:0000256" key="26">
    <source>
        <dbReference type="ARBA" id="ARBA00052708"/>
    </source>
</evidence>
<dbReference type="GO" id="GO:0010008">
    <property type="term" value="C:endosome membrane"/>
    <property type="evidence" value="ECO:0007669"/>
    <property type="project" value="UniProtKB-SubCell"/>
</dbReference>
<evidence type="ECO:0000259" key="31">
    <source>
        <dbReference type="PROSITE" id="PS50893"/>
    </source>
</evidence>
<dbReference type="EC" id="7.6.2.2" evidence="6"/>
<dbReference type="InterPro" id="IPR003593">
    <property type="entry name" value="AAA+_ATPase"/>
</dbReference>
<name>A0A8C4SRQ5_ERPCA</name>
<evidence type="ECO:0000256" key="13">
    <source>
        <dbReference type="ARBA" id="ARBA00022753"/>
    </source>
</evidence>
<dbReference type="PROSITE" id="PS50893">
    <property type="entry name" value="ABC_TRANSPORTER_2"/>
    <property type="match status" value="2"/>
</dbReference>
<dbReference type="InterPro" id="IPR003439">
    <property type="entry name" value="ABC_transporter-like_ATP-bd"/>
</dbReference>
<comment type="catalytic activity">
    <reaction evidence="24">
        <text>3',5'-cyclic AMP(in) + ATP + H2O = 3',5'-cyclic AMP(out) + ADP + phosphate + H(+)</text>
        <dbReference type="Rhea" id="RHEA:66184"/>
        <dbReference type="ChEBI" id="CHEBI:15377"/>
        <dbReference type="ChEBI" id="CHEBI:15378"/>
        <dbReference type="ChEBI" id="CHEBI:30616"/>
        <dbReference type="ChEBI" id="CHEBI:43474"/>
        <dbReference type="ChEBI" id="CHEBI:58165"/>
        <dbReference type="ChEBI" id="CHEBI:456216"/>
    </reaction>
    <physiologicalReaction direction="left-to-right" evidence="24">
        <dbReference type="Rhea" id="RHEA:66185"/>
    </physiologicalReaction>
</comment>
<dbReference type="SMART" id="SM00382">
    <property type="entry name" value="AAA"/>
    <property type="match status" value="2"/>
</dbReference>
<evidence type="ECO:0000256" key="15">
    <source>
        <dbReference type="ARBA" id="ARBA00022967"/>
    </source>
</evidence>
<dbReference type="Gene3D" id="3.40.50.300">
    <property type="entry name" value="P-loop containing nucleotide triphosphate hydrolases"/>
    <property type="match status" value="2"/>
</dbReference>
<dbReference type="Proteomes" id="UP000694620">
    <property type="component" value="Chromosome 12"/>
</dbReference>
<dbReference type="CDD" id="cd03244">
    <property type="entry name" value="ABCC_MRP_domain2"/>
    <property type="match status" value="1"/>
</dbReference>
<dbReference type="InterPro" id="IPR017871">
    <property type="entry name" value="ABC_transporter-like_CS"/>
</dbReference>
<evidence type="ECO:0000256" key="16">
    <source>
        <dbReference type="ARBA" id="ARBA00022989"/>
    </source>
</evidence>
<dbReference type="Ensembl" id="ENSECRT00000021548.1">
    <property type="protein sequence ID" value="ENSECRP00000021091.1"/>
    <property type="gene ID" value="ENSECRG00000014168.1"/>
</dbReference>
<evidence type="ECO:0000256" key="28">
    <source>
        <dbReference type="ARBA" id="ARBA00069159"/>
    </source>
</evidence>
<keyword evidence="12" id="KW-0547">Nucleotide-binding</keyword>
<evidence type="ECO:0000256" key="22">
    <source>
        <dbReference type="ARBA" id="ARBA00050661"/>
    </source>
</evidence>
<evidence type="ECO:0000256" key="24">
    <source>
        <dbReference type="ARBA" id="ARBA00051604"/>
    </source>
</evidence>
<evidence type="ECO:0000256" key="4">
    <source>
        <dbReference type="ARBA" id="ARBA00004608"/>
    </source>
</evidence>
<feature type="transmembrane region" description="Helical" evidence="30">
    <location>
        <begin position="1011"/>
        <end position="1029"/>
    </location>
</feature>
<accession>A0A8C4SRQ5</accession>
<sequence>FFSDALDAVGHAEGLPFETSFHSDMRFLQDEEERHKARKYCASIQLLKPFRITHEHQHPVDNAGLFSFMTLSWLTSLAWKAFRKGSLEMHDIWGLSCYDSAMINCQRFESLWHKELSSKGKDRASLSCVIWRFCRTRAIIAILSLLLSTVAGFISSAVVIRSLLEYSQSSESHMLYGLILIGAIFLVELTRSWSFSLMWALSYRTGTRLRGALLTSAFTKILKLHNTRDISIGELVNICANDGHRLYDLATVGCLLAGGPLLVIIGLIYTSVSWGHLLSVSWLTAHFRRTCVLVTDDRVRLMNEILNYIKFIKMYSWEIPFSRCIQKIRAKEHKILQKAGFIHSITVGLAPVIVVIASVSTFILHMFLDYDLNASQAFTVFTVFSSVSFALRTTPLSVRAVSEGSVAIKRFQKLLMIEEQQTIEMKTQDPENVVEFSGASLAWSAVRQRESPERIGKGNLQGEANTGNKRDLTLYIRATKDKQEQDIQQLTLSIEEDSADVPGAPNPQPYTNLNKTLHNINLYFKKGKLVGICGGVGSGKSSLLSAILGQMTLIEGTLAVNEGISYAAQQPWILNESLKENILFGEDFHEDRYNAVLDGCCLLPDIANLPHGDLTEIGERGANLSGGQRQRVSLARAMYSSQNLMLLDDPLSAVDTHVGAHLFHRVIRSATKEKTVIFVTHQIEYLADCDEVLFMKDGCITAQGSHAGLMKYNGEYAALFQNLKTMTFPLIFHSGHLMQTEEKGTGTVPFSAYKTYILAAGGYVVFLLTVIAFLLTTGSIIFSTWWLSYWIRQGGGNVSITLDNGTQRNSNMRDNPQKHFYIKVYALSMCTVLLLKAFRGFVFVKCTLRAASRLHDLLFEKILQSPMSFFETTPLGRILNRFSKDMDEVDVQLAMQTELLLQNLTLVVFFLGTIGTVFPWFLMSLVPLGFFLYPINKIFRVMIRELKRLDNISLSPFISHVTSSLQGRSTIQAYGREEEFLISYQELLNSNMAAHYLFTCGMRWLAVRMDFISIFIITLVTVLIIFMHGQVPPAYAGLAISYAVQLTGLFQFTVRLLAESEARFTSVERINHYIKNLESEAPGHIPDSFPSCSWPQEGAIQFHGVGMRYHPHLPLVLNKLTFSIFAQEKIGIVGRTGSGKSSLVLALLRLVELAEGHITIDGVDIAQVGLDDLRRRLSVIPQDPVLFSGTVRLNMDPCSEYTDTRIWEALEKAHMKENVINLPQMLDSTVLENGENFSVGERQLLCVARALLRQSKIVLLDEATAAVDLETDTLIQEMIHNSFRSCTTLIIAHRLNTVLSCDRIMVLHQGEVVEFDTPSALLSNESSHFRAMLSEG</sequence>
<evidence type="ECO:0000256" key="8">
    <source>
        <dbReference type="ARBA" id="ARBA00022475"/>
    </source>
</evidence>
<feature type="domain" description="ABC transporter" evidence="31">
    <location>
        <begin position="1100"/>
        <end position="1334"/>
    </location>
</feature>
<evidence type="ECO:0000256" key="2">
    <source>
        <dbReference type="ARBA" id="ARBA00004463"/>
    </source>
</evidence>
<dbReference type="CDD" id="cd03250">
    <property type="entry name" value="ABCC_MRP_domain1"/>
    <property type="match status" value="1"/>
</dbReference>
<dbReference type="FunFam" id="3.40.50.300:FF:000605">
    <property type="entry name" value="multidrug resistance-associated protein 5 isoform X1"/>
    <property type="match status" value="1"/>
</dbReference>
<evidence type="ECO:0000256" key="1">
    <source>
        <dbReference type="ARBA" id="ARBA00004424"/>
    </source>
</evidence>
<dbReference type="PROSITE" id="PS00211">
    <property type="entry name" value="ABC_TRANSPORTER_1"/>
    <property type="match status" value="2"/>
</dbReference>
<evidence type="ECO:0000256" key="18">
    <source>
        <dbReference type="ARBA" id="ARBA00023136"/>
    </source>
</evidence>
<evidence type="ECO:0000256" key="23">
    <source>
        <dbReference type="ARBA" id="ARBA00050745"/>
    </source>
</evidence>
<dbReference type="InterPro" id="IPR036640">
    <property type="entry name" value="ABC1_TM_sf"/>
</dbReference>
<comment type="subcellular location">
    <subcellularLocation>
        <location evidence="1">Apical cell membrane</location>
        <topology evidence="1">Multi-pass membrane protein</topology>
    </subcellularLocation>
    <subcellularLocation>
        <location evidence="3">Basolateral cell membrane</location>
        <topology evidence="3">Multi-pass membrane protein</topology>
    </subcellularLocation>
    <subcellularLocation>
        <location evidence="2">Cytoplasmic granule</location>
    </subcellularLocation>
    <subcellularLocation>
        <location evidence="4">Endosome membrane</location>
    </subcellularLocation>
    <subcellularLocation>
        <location evidence="20">Golgi apparatus lumen</location>
    </subcellularLocation>
</comment>
<keyword evidence="18 30" id="KW-0472">Membrane</keyword>
<protein>
    <recommendedName>
        <fullName evidence="28">ATP-binding cassette sub-family C member 5</fullName>
        <ecNumber evidence="6">7.6.2.2</ecNumber>
    </recommendedName>
    <alternativeName>
        <fullName evidence="29">Multidrug resistance-associated protein 5</fullName>
    </alternativeName>
</protein>
<dbReference type="GO" id="GO:0016323">
    <property type="term" value="C:basolateral plasma membrane"/>
    <property type="evidence" value="ECO:0007669"/>
    <property type="project" value="UniProtKB-SubCell"/>
</dbReference>
<feature type="domain" description="ABC transmembrane type-1" evidence="32">
    <location>
        <begin position="767"/>
        <end position="1062"/>
    </location>
</feature>
<feature type="transmembrane region" description="Helical" evidence="30">
    <location>
        <begin position="341"/>
        <end position="368"/>
    </location>
</feature>
<evidence type="ECO:0000256" key="20">
    <source>
        <dbReference type="ARBA" id="ARBA00023769"/>
    </source>
</evidence>
<evidence type="ECO:0000256" key="14">
    <source>
        <dbReference type="ARBA" id="ARBA00022840"/>
    </source>
</evidence>
<organism evidence="33 34">
    <name type="scientific">Erpetoichthys calabaricus</name>
    <name type="common">Rope fish</name>
    <name type="synonym">Calamoichthys calabaricus</name>
    <dbReference type="NCBI Taxonomy" id="27687"/>
    <lineage>
        <taxon>Eukaryota</taxon>
        <taxon>Metazoa</taxon>
        <taxon>Chordata</taxon>
        <taxon>Craniata</taxon>
        <taxon>Vertebrata</taxon>
        <taxon>Euteleostomi</taxon>
        <taxon>Actinopterygii</taxon>
        <taxon>Polypteriformes</taxon>
        <taxon>Polypteridae</taxon>
        <taxon>Erpetoichthys</taxon>
    </lineage>
</organism>
<keyword evidence="13" id="KW-0967">Endosome</keyword>
<evidence type="ECO:0000256" key="12">
    <source>
        <dbReference type="ARBA" id="ARBA00022741"/>
    </source>
</evidence>
<dbReference type="FunFam" id="1.20.1560.10:FF:000015">
    <property type="entry name" value="multidrug resistance-associated protein 5 isoform X1"/>
    <property type="match status" value="1"/>
</dbReference>
<evidence type="ECO:0000256" key="30">
    <source>
        <dbReference type="SAM" id="Phobius"/>
    </source>
</evidence>
<comment type="catalytic activity">
    <reaction evidence="26">
        <text>N-acetyl-L-aspartate(in) + ATP + H2O = N-acetyl-L-aspartate(out) + ADP + phosphate + H(+)</text>
        <dbReference type="Rhea" id="RHEA:66744"/>
        <dbReference type="ChEBI" id="CHEBI:15377"/>
        <dbReference type="ChEBI" id="CHEBI:15378"/>
        <dbReference type="ChEBI" id="CHEBI:16953"/>
        <dbReference type="ChEBI" id="CHEBI:30616"/>
        <dbReference type="ChEBI" id="CHEBI:43474"/>
        <dbReference type="ChEBI" id="CHEBI:456216"/>
    </reaction>
    <physiologicalReaction direction="left-to-right" evidence="26">
        <dbReference type="Rhea" id="RHEA:66745"/>
    </physiologicalReaction>
</comment>
<dbReference type="PANTHER" id="PTHR24223:SF355">
    <property type="entry name" value="MULTIDRUG RESISTANCE-ASSOCIATED PROTEIN 5"/>
    <property type="match status" value="1"/>
</dbReference>
<comment type="similarity">
    <text evidence="5">Belongs to the ABC transporter superfamily. ABCC family. Conjugate transporter (TC 3.A.1.208) subfamily.</text>
</comment>
<comment type="catalytic activity">
    <reaction evidence="23">
        <text>N-acetyl-L-aspartyl-L-glutamate(in) + ATP + H2O = N-acetyl-L-aspartyl-L-glutamate(out) + ADP + phosphate + H(+)</text>
        <dbReference type="Rhea" id="RHEA:66728"/>
        <dbReference type="ChEBI" id="CHEBI:15377"/>
        <dbReference type="ChEBI" id="CHEBI:15378"/>
        <dbReference type="ChEBI" id="CHEBI:30616"/>
        <dbReference type="ChEBI" id="CHEBI:43474"/>
        <dbReference type="ChEBI" id="CHEBI:76931"/>
        <dbReference type="ChEBI" id="CHEBI:456216"/>
    </reaction>
    <physiologicalReaction direction="left-to-right" evidence="23">
        <dbReference type="Rhea" id="RHEA:66729"/>
    </physiologicalReaction>
</comment>
<feature type="transmembrane region" description="Helical" evidence="30">
    <location>
        <begin position="917"/>
        <end position="935"/>
    </location>
</feature>
<evidence type="ECO:0000259" key="32">
    <source>
        <dbReference type="PROSITE" id="PS50929"/>
    </source>
</evidence>
<dbReference type="SUPFAM" id="SSF90123">
    <property type="entry name" value="ABC transporter transmembrane region"/>
    <property type="match status" value="2"/>
</dbReference>
<evidence type="ECO:0000313" key="33">
    <source>
        <dbReference type="Ensembl" id="ENSECRP00000021091.1"/>
    </source>
</evidence>
<evidence type="ECO:0000256" key="6">
    <source>
        <dbReference type="ARBA" id="ARBA00012191"/>
    </source>
</evidence>
<feature type="domain" description="ABC transporter" evidence="31">
    <location>
        <begin position="496"/>
        <end position="722"/>
    </location>
</feature>
<reference evidence="33" key="2">
    <citation type="submission" date="2025-08" db="UniProtKB">
        <authorList>
            <consortium name="Ensembl"/>
        </authorList>
    </citation>
    <scope>IDENTIFICATION</scope>
</reference>
<dbReference type="GO" id="GO:0005796">
    <property type="term" value="C:Golgi lumen"/>
    <property type="evidence" value="ECO:0007669"/>
    <property type="project" value="UniProtKB-SubCell"/>
</dbReference>
<comment type="catalytic activity">
    <reaction evidence="27">
        <text>3',5'-cyclic GMP(in) + ATP + H2O = 3',5'-cyclic GMP(out) + ADP + phosphate + H(+)</text>
        <dbReference type="Rhea" id="RHEA:66188"/>
        <dbReference type="ChEBI" id="CHEBI:15377"/>
        <dbReference type="ChEBI" id="CHEBI:15378"/>
        <dbReference type="ChEBI" id="CHEBI:30616"/>
        <dbReference type="ChEBI" id="CHEBI:43474"/>
        <dbReference type="ChEBI" id="CHEBI:57746"/>
        <dbReference type="ChEBI" id="CHEBI:456216"/>
    </reaction>
    <physiologicalReaction direction="left-to-right" evidence="27">
        <dbReference type="Rhea" id="RHEA:66189"/>
    </physiologicalReaction>
</comment>
<dbReference type="Gene3D" id="1.20.1560.10">
    <property type="entry name" value="ABC transporter type 1, transmembrane domain"/>
    <property type="match status" value="2"/>
</dbReference>
<keyword evidence="17" id="KW-0333">Golgi apparatus</keyword>
<keyword evidence="15" id="KW-1278">Translocase</keyword>
<keyword evidence="10 30" id="KW-0812">Transmembrane</keyword>
<keyword evidence="8" id="KW-1003">Cell membrane</keyword>
<evidence type="ECO:0000256" key="21">
    <source>
        <dbReference type="ARBA" id="ARBA00034018"/>
    </source>
</evidence>
<feature type="transmembrane region" description="Helical" evidence="30">
    <location>
        <begin position="176"/>
        <end position="201"/>
    </location>
</feature>
<comment type="catalytic activity">
    <reaction evidence="22">
        <text>(2S)-2-[5-amino-1-(beta-D-ribosyl)imidazole-4-carboxamido]succinate(in) + ATP + H2O = (2S)-2-[5-amino-1-(beta-D-ribosyl)imidazole-4-carboxamido]succinate(out) + ADP + phosphate + H(+)</text>
        <dbReference type="Rhea" id="RHEA:66752"/>
        <dbReference type="ChEBI" id="CHEBI:15377"/>
        <dbReference type="ChEBI" id="CHEBI:15378"/>
        <dbReference type="ChEBI" id="CHEBI:30616"/>
        <dbReference type="ChEBI" id="CHEBI:43474"/>
        <dbReference type="ChEBI" id="CHEBI:167466"/>
        <dbReference type="ChEBI" id="CHEBI:456216"/>
    </reaction>
    <physiologicalReaction direction="left-to-right" evidence="22">
        <dbReference type="Rhea" id="RHEA:66753"/>
    </physiologicalReaction>
</comment>
<dbReference type="FunFam" id="1.20.1560.10:FF:000012">
    <property type="entry name" value="ATP binding cassette subfamily C member 5"/>
    <property type="match status" value="1"/>
</dbReference>
<feature type="transmembrane region" description="Helical" evidence="30">
    <location>
        <begin position="820"/>
        <end position="844"/>
    </location>
</feature>
<comment type="catalytic activity">
    <reaction evidence="21">
        <text>ATP + H2O + xenobioticSide 1 = ADP + phosphate + xenobioticSide 2.</text>
        <dbReference type="EC" id="7.6.2.2"/>
    </reaction>
</comment>
<proteinExistence type="inferred from homology"/>
<reference evidence="33" key="3">
    <citation type="submission" date="2025-09" db="UniProtKB">
        <authorList>
            <consortium name="Ensembl"/>
        </authorList>
    </citation>
    <scope>IDENTIFICATION</scope>
</reference>
<feature type="transmembrane region" description="Helical" evidence="30">
    <location>
        <begin position="763"/>
        <end position="787"/>
    </location>
</feature>
<evidence type="ECO:0000256" key="25">
    <source>
        <dbReference type="ARBA" id="ARBA00052576"/>
    </source>
</evidence>